<feature type="compositionally biased region" description="Low complexity" evidence="1">
    <location>
        <begin position="146"/>
        <end position="157"/>
    </location>
</feature>
<evidence type="ECO:0000313" key="3">
    <source>
        <dbReference type="EMBL" id="TVT61332.1"/>
    </source>
</evidence>
<comment type="caution">
    <text evidence="3">The sequence shown here is derived from an EMBL/GenBank/DDBJ whole genome shotgun (WGS) entry which is preliminary data.</text>
</comment>
<dbReference type="InterPro" id="IPR037401">
    <property type="entry name" value="SnoaL-like"/>
</dbReference>
<evidence type="ECO:0000313" key="4">
    <source>
        <dbReference type="Proteomes" id="UP000320011"/>
    </source>
</evidence>
<gene>
    <name evidence="3" type="ORF">FNH05_03040</name>
</gene>
<dbReference type="Proteomes" id="UP000320011">
    <property type="component" value="Unassembled WGS sequence"/>
</dbReference>
<dbReference type="RefSeq" id="WP_144585713.1">
    <property type="nucleotide sequence ID" value="NZ_VJWX01000014.1"/>
</dbReference>
<name>A0A558DJY5_9PSEU</name>
<keyword evidence="4" id="KW-1185">Reference proteome</keyword>
<dbReference type="CDD" id="cd00531">
    <property type="entry name" value="NTF2_like"/>
    <property type="match status" value="1"/>
</dbReference>
<dbReference type="Gene3D" id="3.10.450.50">
    <property type="match status" value="1"/>
</dbReference>
<reference evidence="3 4" key="2">
    <citation type="submission" date="2019-08" db="EMBL/GenBank/DDBJ databases">
        <title>Amycolatopsis acidicola sp. nov., isolated from peat swamp forest soil.</title>
        <authorList>
            <person name="Srisuk N."/>
        </authorList>
    </citation>
    <scope>NUCLEOTIDE SEQUENCE [LARGE SCALE GENOMIC DNA]</scope>
    <source>
        <strain evidence="3 4">TBRC 6029</strain>
    </source>
</reference>
<proteinExistence type="predicted"/>
<feature type="domain" description="SnoaL-like" evidence="2">
    <location>
        <begin position="8"/>
        <end position="127"/>
    </location>
</feature>
<dbReference type="AlphaFoldDB" id="A0A558DJY5"/>
<dbReference type="OrthoDB" id="7605094at2"/>
<sequence length="176" mass="19887">MSGTWPGDRQQIVDVVARYCRSIDRRDFALLRTCYHPDATEHHTGFSGSVDEYVDWLRLALSRYAGTHHMLGQQLVDIDGDVARCESYGTATHWVGSNSDPKWDYTTGFRYVDRMERRDGHWRIAERIAVRDFSRSDAGRFRAKEGAGPSGSAAADDPLYHLPGWPPAARAEKGSR</sequence>
<evidence type="ECO:0000259" key="2">
    <source>
        <dbReference type="Pfam" id="PF13577"/>
    </source>
</evidence>
<dbReference type="SUPFAM" id="SSF54427">
    <property type="entry name" value="NTF2-like"/>
    <property type="match status" value="1"/>
</dbReference>
<feature type="region of interest" description="Disordered" evidence="1">
    <location>
        <begin position="139"/>
        <end position="176"/>
    </location>
</feature>
<protein>
    <submittedName>
        <fullName evidence="3">Nuclear transport factor 2 family protein</fullName>
    </submittedName>
</protein>
<organism evidence="3 4">
    <name type="scientific">Amycolatopsis rhizosphaerae</name>
    <dbReference type="NCBI Taxonomy" id="2053003"/>
    <lineage>
        <taxon>Bacteria</taxon>
        <taxon>Bacillati</taxon>
        <taxon>Actinomycetota</taxon>
        <taxon>Actinomycetes</taxon>
        <taxon>Pseudonocardiales</taxon>
        <taxon>Pseudonocardiaceae</taxon>
        <taxon>Amycolatopsis</taxon>
    </lineage>
</organism>
<dbReference type="Pfam" id="PF13577">
    <property type="entry name" value="SnoaL_4"/>
    <property type="match status" value="1"/>
</dbReference>
<reference evidence="3 4" key="1">
    <citation type="submission" date="2019-07" db="EMBL/GenBank/DDBJ databases">
        <authorList>
            <person name="Duangmal K."/>
            <person name="Teo W.F.A."/>
        </authorList>
    </citation>
    <scope>NUCLEOTIDE SEQUENCE [LARGE SCALE GENOMIC DNA]</scope>
    <source>
        <strain evidence="3 4">TBRC 6029</strain>
    </source>
</reference>
<dbReference type="EMBL" id="VJWX01000014">
    <property type="protein sequence ID" value="TVT61332.1"/>
    <property type="molecule type" value="Genomic_DNA"/>
</dbReference>
<accession>A0A558DJY5</accession>
<evidence type="ECO:0000256" key="1">
    <source>
        <dbReference type="SAM" id="MobiDB-lite"/>
    </source>
</evidence>
<dbReference type="InterPro" id="IPR032710">
    <property type="entry name" value="NTF2-like_dom_sf"/>
</dbReference>